<organism evidence="2 3">
    <name type="scientific">Ogataea haglerorum</name>
    <dbReference type="NCBI Taxonomy" id="1937702"/>
    <lineage>
        <taxon>Eukaryota</taxon>
        <taxon>Fungi</taxon>
        <taxon>Dikarya</taxon>
        <taxon>Ascomycota</taxon>
        <taxon>Saccharomycotina</taxon>
        <taxon>Pichiomycetes</taxon>
        <taxon>Pichiales</taxon>
        <taxon>Pichiaceae</taxon>
        <taxon>Ogataea</taxon>
    </lineage>
</organism>
<sequence>MYMLMYSGRVFSGMELEVIRDIFEREVIENDAFLSRPNILRPLAGDLVAVDPTDITSDAWVDNDQHTDITLVNSPDMPLLSVLLETDDIVVEQLEEIGGGNSFRNYSEPAHSHILEDYMPTPENSYSYTSEKADITDLMVEMPDSYCSESPESRRMSFLEIDNITESQPKRRRSNQTYPAGTQSEILSRKVRKSTLVEDFIRVFEKGDPEYMKMINMHLIPYCSLNELSPELFVGHLQLKMDHPWAYEINKKSNITSNQLVRFANTENVNFYEPRVFRYLRSKNTCKRHKREGLCSFCKPTKQDYQNDFDNLFFDLNSSGYLHHLTKQHGVFSNGSEMPLPKLIGLHPELKSNKSSAKIGHVYAAVCPICNAKVKVQDLSPESQISGNRFLAYFRHMLTHNVKKNSGKGR</sequence>
<reference evidence="2" key="1">
    <citation type="journal article" date="2021" name="G3 (Bethesda)">
        <title>Genomic diversity, chromosomal rearrangements, and interspecies hybridization in the ogataea polymorpha species complex.</title>
        <authorList>
            <person name="Hanson S.J."/>
            <person name="Cinneide E.O."/>
            <person name="Salzberg L.I."/>
            <person name="Wolfe K.H."/>
            <person name="McGowan J."/>
            <person name="Fitzpatrick D.A."/>
            <person name="Matlin K."/>
        </authorList>
    </citation>
    <scope>NUCLEOTIDE SEQUENCE</scope>
    <source>
        <strain evidence="2">83-405-1</strain>
    </source>
</reference>
<gene>
    <name evidence="2" type="ORF">KL933_000689</name>
</gene>
<dbReference type="AlphaFoldDB" id="A0AAN6I384"/>
<evidence type="ECO:0000313" key="2">
    <source>
        <dbReference type="EMBL" id="KAG7730894.1"/>
    </source>
</evidence>
<proteinExistence type="predicted"/>
<dbReference type="Proteomes" id="UP000738402">
    <property type="component" value="Unassembled WGS sequence"/>
</dbReference>
<dbReference type="Pfam" id="PF14616">
    <property type="entry name" value="Rua1_C"/>
    <property type="match status" value="1"/>
</dbReference>
<evidence type="ECO:0000259" key="1">
    <source>
        <dbReference type="Pfam" id="PF14616"/>
    </source>
</evidence>
<accession>A0AAN6I384</accession>
<evidence type="ECO:0000313" key="3">
    <source>
        <dbReference type="Proteomes" id="UP000738402"/>
    </source>
</evidence>
<dbReference type="InterPro" id="IPR028012">
    <property type="entry name" value="Rua1_C"/>
</dbReference>
<protein>
    <recommendedName>
        <fullName evidence="1">Transcription regulator Rua1 C-terminal domain-containing protein</fullName>
    </recommendedName>
</protein>
<feature type="domain" description="Transcription regulator Rua1 C-terminal" evidence="1">
    <location>
        <begin position="267"/>
        <end position="399"/>
    </location>
</feature>
<comment type="caution">
    <text evidence="2">The sequence shown here is derived from an EMBL/GenBank/DDBJ whole genome shotgun (WGS) entry which is preliminary data.</text>
</comment>
<name>A0AAN6I384_9ASCO</name>
<dbReference type="EMBL" id="JAHLUH010000001">
    <property type="protein sequence ID" value="KAG7730894.1"/>
    <property type="molecule type" value="Genomic_DNA"/>
</dbReference>